<sequence length="475" mass="53693">MKRLSSLFLNFLLLSVVTMAGTLEIPNIFSDNMVLQQNSEVKLWGQGEPGSTVNFKTGWIEKSLSVQVDINGTWEANIKTPGAGGPHMISISSGNDIITLNNILIGEVWICAGQSNMSMPVKGFQSQPILDSQDAIVESNSYPEIRMFTAERSISSIPEFNVKGNWQCASINTTGSFSAVGYFYALELYKTLQVPIGIINLSWGGSNAQAWMSLDLLKTFPEIEISAINMKSKSPQRIPTALFNAMFYPISRYNVKGIIWYQGENNIVDYDLYSKIFPAMVNEWRKYLNQEDIPFYYVQIAPYKYSGSRNRESAFLREVQFRSQYIIPNSGMVTTGDIGEEELIHASNKRMISKRLSYYALKKNYGFNNLSCSSPIYRKMEITGNKITITFDFADGGLVIKGNPENTFEIAGKDGIFYPAKAKVHQQYGDKIEIWSEQVSQPENVRYCFKNYFSSTIFNSFMNPASPFRTDSYEK</sequence>
<reference evidence="3" key="1">
    <citation type="submission" date="2019-08" db="EMBL/GenBank/DDBJ databases">
        <authorList>
            <person name="Kucharzyk K."/>
            <person name="Murdoch R.W."/>
            <person name="Higgins S."/>
            <person name="Loffler F."/>
        </authorList>
    </citation>
    <scope>NUCLEOTIDE SEQUENCE</scope>
</reference>
<evidence type="ECO:0000259" key="2">
    <source>
        <dbReference type="Pfam" id="PF03629"/>
    </source>
</evidence>
<evidence type="ECO:0000313" key="3">
    <source>
        <dbReference type="EMBL" id="MPL85339.1"/>
    </source>
</evidence>
<keyword evidence="1" id="KW-0378">Hydrolase</keyword>
<dbReference type="AlphaFoldDB" id="A0A644V1Y7"/>
<dbReference type="InterPro" id="IPR013783">
    <property type="entry name" value="Ig-like_fold"/>
</dbReference>
<comment type="caution">
    <text evidence="3">The sequence shown here is derived from an EMBL/GenBank/DDBJ whole genome shotgun (WGS) entry which is preliminary data.</text>
</comment>
<protein>
    <recommendedName>
        <fullName evidence="2">Sialate O-acetylesterase domain-containing protein</fullName>
    </recommendedName>
</protein>
<dbReference type="Pfam" id="PF03629">
    <property type="entry name" value="SASA"/>
    <property type="match status" value="1"/>
</dbReference>
<proteinExistence type="predicted"/>
<organism evidence="3">
    <name type="scientific">bioreactor metagenome</name>
    <dbReference type="NCBI Taxonomy" id="1076179"/>
    <lineage>
        <taxon>unclassified sequences</taxon>
        <taxon>metagenomes</taxon>
        <taxon>ecological metagenomes</taxon>
    </lineage>
</organism>
<dbReference type="PANTHER" id="PTHR22901:SF0">
    <property type="entry name" value="SIALATE O-ACETYLESTERASE"/>
    <property type="match status" value="1"/>
</dbReference>
<dbReference type="InterPro" id="IPR039329">
    <property type="entry name" value="SIAE"/>
</dbReference>
<dbReference type="GO" id="GO:0001681">
    <property type="term" value="F:sialate O-acetylesterase activity"/>
    <property type="evidence" value="ECO:0007669"/>
    <property type="project" value="InterPro"/>
</dbReference>
<dbReference type="GO" id="GO:0005975">
    <property type="term" value="P:carbohydrate metabolic process"/>
    <property type="evidence" value="ECO:0007669"/>
    <property type="project" value="TreeGrafter"/>
</dbReference>
<dbReference type="SUPFAM" id="SSF52266">
    <property type="entry name" value="SGNH hydrolase"/>
    <property type="match status" value="1"/>
</dbReference>
<feature type="domain" description="Sialate O-acetylesterase" evidence="2">
    <location>
        <begin position="107"/>
        <end position="348"/>
    </location>
</feature>
<dbReference type="Gene3D" id="2.60.40.10">
    <property type="entry name" value="Immunoglobulins"/>
    <property type="match status" value="1"/>
</dbReference>
<accession>A0A644V1Y7</accession>
<dbReference type="Gene3D" id="3.40.50.1110">
    <property type="entry name" value="SGNH hydrolase"/>
    <property type="match status" value="1"/>
</dbReference>
<gene>
    <name evidence="3" type="ORF">SDC9_31307</name>
</gene>
<name>A0A644V1Y7_9ZZZZ</name>
<dbReference type="InterPro" id="IPR005181">
    <property type="entry name" value="SASA"/>
</dbReference>
<dbReference type="InterPro" id="IPR036514">
    <property type="entry name" value="SGNH_hydro_sf"/>
</dbReference>
<dbReference type="EMBL" id="VSSQ01000204">
    <property type="protein sequence ID" value="MPL85339.1"/>
    <property type="molecule type" value="Genomic_DNA"/>
</dbReference>
<dbReference type="PANTHER" id="PTHR22901">
    <property type="entry name" value="SIALATE O-ACETYLESTERASE"/>
    <property type="match status" value="1"/>
</dbReference>
<evidence type="ECO:0000256" key="1">
    <source>
        <dbReference type="ARBA" id="ARBA00022801"/>
    </source>
</evidence>